<accession>A0A6P7SGI6</accession>
<evidence type="ECO:0000259" key="4">
    <source>
        <dbReference type="Pfam" id="PF04677"/>
    </source>
</evidence>
<dbReference type="InterPro" id="IPR006768">
    <property type="entry name" value="Cwf19-like_C_dom-1"/>
</dbReference>
<sequence>MEPIAFKSCFAIEEEREQLRQARQDVIKKAKSDYEKAERKKEIAKQKGYDDWMLPSVLERIDKQSEHKTKSKKSKKEKKKKKKHKKEKKRHRDSESSDSESSDSEGKWIEKSAVVPATDPSSNAPLKRDNWMEMGFEALPTVSRYQIKQEENKLKNAKKEEEKKKLESVQQERELNPFWKDGGTGLPEEDKKETAVPHISWLRKSYKRCQEQAEETGQSLEDVVAERWGSLRKLESLMKKAEKLEREKHGSQQYRYTESKKSHEFSSRNRERFGDRRNMFRSPESSNKYYPDTQSKSEDSRKHGSYDKNKDNSSQKYRSKSPSSYHHDKSQDSNIYQSSRSSYKTSMDYSSRNSGYCSKPSDNKRSQFMKPSEHEDSETSKSRGYLQSSASTVPRWKKQNTSQPSINLKDVKKDEESSRGGSKPGRQRKYSSGSSSSSSSSLSSTSDRDDREKEDMKNDEEEEEDEKVPVILTEDQMNDLSAKILRAELMGDDDLMEELQAKLNAAKEARSKNQQAMKTRPDKTQAEDVLLTHVDRSGVAWPMMDSEDNVPVGKKKRKKIIETHSKEGHRQKYFHDDDKFDLKNLVQREKMSTAESQNSMFARLAGRCAEKTTDDYSVDDMFVSSAAREQSDAKTFDLQKARAIYDHQKMSKSMAGCKFCFENISKHLLVAIGQKVYLALPECPSLTEGHCILAPIQHVTSSTAMDEDVWDEIQTFKKVLVRMFQGLNKDSIFLETSMHLNRFPHAHIECVPVDDEEGAMAPMYFKKAILECETEWNMNKKLVDLTKKDIRRSIPKGFPFFSVNFGIQSGFAHAIEDEKRFPINFGKEIIGGMIDADPYLFRKGRNEKFEVQRQKVLKFSSWWKPYDFTSNQEYKDSP</sequence>
<evidence type="ECO:0000256" key="2">
    <source>
        <dbReference type="SAM" id="MobiDB-lite"/>
    </source>
</evidence>
<evidence type="ECO:0000313" key="7">
    <source>
        <dbReference type="RefSeq" id="XP_036359992.1"/>
    </source>
</evidence>
<dbReference type="Gene3D" id="3.30.428.10">
    <property type="entry name" value="HIT-like"/>
    <property type="match status" value="1"/>
</dbReference>
<feature type="region of interest" description="Disordered" evidence="2">
    <location>
        <begin position="60"/>
        <end position="131"/>
    </location>
</feature>
<feature type="region of interest" description="Disordered" evidence="2">
    <location>
        <begin position="154"/>
        <end position="196"/>
    </location>
</feature>
<dbReference type="GO" id="GO:0000398">
    <property type="term" value="P:mRNA splicing, via spliceosome"/>
    <property type="evidence" value="ECO:0007669"/>
    <property type="project" value="TreeGrafter"/>
</dbReference>
<feature type="compositionally biased region" description="Basic and acidic residues" evidence="2">
    <location>
        <begin position="361"/>
        <end position="381"/>
    </location>
</feature>
<evidence type="ECO:0000313" key="6">
    <source>
        <dbReference type="RefSeq" id="XP_029637300.1"/>
    </source>
</evidence>
<dbReference type="PANTHER" id="PTHR12072:SF5">
    <property type="entry name" value="CWF19-LIKE PROTEIN 2"/>
    <property type="match status" value="1"/>
</dbReference>
<feature type="compositionally biased region" description="Low complexity" evidence="2">
    <location>
        <begin position="314"/>
        <end position="324"/>
    </location>
</feature>
<evidence type="ECO:0000256" key="1">
    <source>
        <dbReference type="ARBA" id="ARBA00006795"/>
    </source>
</evidence>
<feature type="compositionally biased region" description="Acidic residues" evidence="2">
    <location>
        <begin position="457"/>
        <end position="466"/>
    </location>
</feature>
<dbReference type="Pfam" id="PF04676">
    <property type="entry name" value="CwfJ_C_2"/>
    <property type="match status" value="1"/>
</dbReference>
<dbReference type="Pfam" id="PF04677">
    <property type="entry name" value="CwfJ_C_1"/>
    <property type="match status" value="1"/>
</dbReference>
<feature type="region of interest" description="Disordered" evidence="2">
    <location>
        <begin position="243"/>
        <end position="472"/>
    </location>
</feature>
<feature type="compositionally biased region" description="Basic and acidic residues" evidence="2">
    <location>
        <begin position="295"/>
        <end position="313"/>
    </location>
</feature>
<organism evidence="5 6">
    <name type="scientific">Octopus sinensis</name>
    <name type="common">East Asian common octopus</name>
    <dbReference type="NCBI Taxonomy" id="2607531"/>
    <lineage>
        <taxon>Eukaryota</taxon>
        <taxon>Metazoa</taxon>
        <taxon>Spiralia</taxon>
        <taxon>Lophotrochozoa</taxon>
        <taxon>Mollusca</taxon>
        <taxon>Cephalopoda</taxon>
        <taxon>Coleoidea</taxon>
        <taxon>Octopodiformes</taxon>
        <taxon>Octopoda</taxon>
        <taxon>Incirrata</taxon>
        <taxon>Octopodidae</taxon>
        <taxon>Octopus</taxon>
    </lineage>
</organism>
<keyword evidence="5" id="KW-1185">Reference proteome</keyword>
<evidence type="ECO:0000313" key="5">
    <source>
        <dbReference type="Proteomes" id="UP000515154"/>
    </source>
</evidence>
<feature type="compositionally biased region" description="Polar residues" evidence="2">
    <location>
        <begin position="332"/>
        <end position="356"/>
    </location>
</feature>
<feature type="compositionally biased region" description="Low complexity" evidence="2">
    <location>
        <begin position="431"/>
        <end position="445"/>
    </location>
</feature>
<comment type="similarity">
    <text evidence="1">Belongs to the CWF19 family.</text>
</comment>
<dbReference type="RefSeq" id="XP_029637300.1">
    <property type="nucleotide sequence ID" value="XM_029781440.2"/>
</dbReference>
<protein>
    <submittedName>
        <fullName evidence="6 7">CWF19-like protein 2</fullName>
    </submittedName>
</protein>
<feature type="domain" description="Cwf19-like C-terminal" evidence="4">
    <location>
        <begin position="646"/>
        <end position="766"/>
    </location>
</feature>
<dbReference type="InterPro" id="IPR036265">
    <property type="entry name" value="HIT-like_sf"/>
</dbReference>
<dbReference type="Proteomes" id="UP000515154">
    <property type="component" value="Linkage group LG6"/>
</dbReference>
<feature type="compositionally biased region" description="Polar residues" evidence="2">
    <location>
        <begin position="283"/>
        <end position="294"/>
    </location>
</feature>
<dbReference type="AlphaFoldDB" id="A0A6P7SGI6"/>
<dbReference type="RefSeq" id="XP_036359992.1">
    <property type="nucleotide sequence ID" value="XM_036504099.1"/>
</dbReference>
<feature type="compositionally biased region" description="Basic and acidic residues" evidence="2">
    <location>
        <begin position="257"/>
        <end position="278"/>
    </location>
</feature>
<reference evidence="6 7" key="1">
    <citation type="submission" date="2025-08" db="UniProtKB">
        <authorList>
            <consortium name="RefSeq"/>
        </authorList>
    </citation>
    <scope>IDENTIFICATION</scope>
</reference>
<evidence type="ECO:0000259" key="3">
    <source>
        <dbReference type="Pfam" id="PF04676"/>
    </source>
</evidence>
<dbReference type="GO" id="GO:0071014">
    <property type="term" value="C:post-mRNA release spliceosomal complex"/>
    <property type="evidence" value="ECO:0007669"/>
    <property type="project" value="TreeGrafter"/>
</dbReference>
<dbReference type="KEGG" id="osn:115212766"/>
<feature type="compositionally biased region" description="Basic residues" evidence="2">
    <location>
        <begin position="69"/>
        <end position="91"/>
    </location>
</feature>
<dbReference type="SUPFAM" id="SSF54197">
    <property type="entry name" value="HIT-like"/>
    <property type="match status" value="1"/>
</dbReference>
<feature type="compositionally biased region" description="Basic and acidic residues" evidence="2">
    <location>
        <begin position="446"/>
        <end position="456"/>
    </location>
</feature>
<feature type="compositionally biased region" description="Basic and acidic residues" evidence="2">
    <location>
        <begin position="154"/>
        <end position="175"/>
    </location>
</feature>
<name>A0A6P7SGI6_9MOLL</name>
<dbReference type="PANTHER" id="PTHR12072">
    <property type="entry name" value="CWF19, CELL CYCLE CONTROL PROTEIN"/>
    <property type="match status" value="1"/>
</dbReference>
<feature type="region of interest" description="Disordered" evidence="2">
    <location>
        <begin position="25"/>
        <end position="46"/>
    </location>
</feature>
<proteinExistence type="inferred from homology"/>
<feature type="domain" description="Cwf19-like protein C-terminal" evidence="3">
    <location>
        <begin position="775"/>
        <end position="869"/>
    </location>
</feature>
<feature type="compositionally biased region" description="Basic and acidic residues" evidence="2">
    <location>
        <begin position="409"/>
        <end position="418"/>
    </location>
</feature>
<gene>
    <name evidence="6 7" type="primary">LOC115212766</name>
</gene>
<dbReference type="InterPro" id="IPR040194">
    <property type="entry name" value="Cwf19-like"/>
</dbReference>
<dbReference type="InterPro" id="IPR006767">
    <property type="entry name" value="Cwf19-like_C_dom-2"/>
</dbReference>